<dbReference type="Gene3D" id="1.10.10.10">
    <property type="entry name" value="Winged helix-like DNA-binding domain superfamily/Winged helix DNA-binding domain"/>
    <property type="match status" value="1"/>
</dbReference>
<evidence type="ECO:0000313" key="6">
    <source>
        <dbReference type="EMBL" id="RRC97595.1"/>
    </source>
</evidence>
<gene>
    <name evidence="6" type="ORF">EHS89_17325</name>
</gene>
<dbReference type="Proteomes" id="UP000267535">
    <property type="component" value="Unassembled WGS sequence"/>
</dbReference>
<organism evidence="6 7">
    <name type="scientific">Amphritea balenae</name>
    <dbReference type="NCBI Taxonomy" id="452629"/>
    <lineage>
        <taxon>Bacteria</taxon>
        <taxon>Pseudomonadati</taxon>
        <taxon>Pseudomonadota</taxon>
        <taxon>Gammaproteobacteria</taxon>
        <taxon>Oceanospirillales</taxon>
        <taxon>Oceanospirillaceae</taxon>
        <taxon>Amphritea</taxon>
    </lineage>
</organism>
<keyword evidence="2" id="KW-0805">Transcription regulation</keyword>
<dbReference type="Pfam" id="PF03466">
    <property type="entry name" value="LysR_substrate"/>
    <property type="match status" value="1"/>
</dbReference>
<dbReference type="InterPro" id="IPR000847">
    <property type="entry name" value="LysR_HTH_N"/>
</dbReference>
<dbReference type="SUPFAM" id="SSF46785">
    <property type="entry name" value="Winged helix' DNA-binding domain"/>
    <property type="match status" value="1"/>
</dbReference>
<dbReference type="EMBL" id="RQXV01000011">
    <property type="protein sequence ID" value="RRC97595.1"/>
    <property type="molecule type" value="Genomic_DNA"/>
</dbReference>
<protein>
    <submittedName>
        <fullName evidence="6">LysR family transcriptional regulator</fullName>
    </submittedName>
</protein>
<feature type="domain" description="HTH lysR-type" evidence="5">
    <location>
        <begin position="5"/>
        <end position="62"/>
    </location>
</feature>
<dbReference type="GO" id="GO:0000976">
    <property type="term" value="F:transcription cis-regulatory region binding"/>
    <property type="evidence" value="ECO:0007669"/>
    <property type="project" value="TreeGrafter"/>
</dbReference>
<dbReference type="CDD" id="cd05466">
    <property type="entry name" value="PBP2_LTTR_substrate"/>
    <property type="match status" value="1"/>
</dbReference>
<dbReference type="Gene3D" id="3.40.190.290">
    <property type="match status" value="1"/>
</dbReference>
<sequence>MRLKTTLDQWLTLFEVDKAGSFQGAAIRLNKSHTTLIYAVKKLEQQLGVTLIRIDGRRAVLTDEGKSMLRRAEPLLAQARELEMLGGQLSKGIESEITVSIDHLCNPDWLYRPLNKFLSVNKGTSVQVRETSLSSTRDAVLEQQADIAIINLPVTNYLAEAFGVVTMVPVVARQHCLAQKETVCAEDLLTATQIIVRDLGSVNEEDDQNVGWLKSQQRITVDNFYHAWKAVYAGVGFCRVPEHMLSGLDTSNIKQLSILGGSCYQVPIHLALPKTVQTGPAAHALYQLLLEGVSDRGS</sequence>
<dbReference type="PANTHER" id="PTHR30126:SF88">
    <property type="entry name" value="TRANSCRIPTIONAL REGULATOR-RELATED"/>
    <property type="match status" value="1"/>
</dbReference>
<evidence type="ECO:0000313" key="7">
    <source>
        <dbReference type="Proteomes" id="UP000267535"/>
    </source>
</evidence>
<comment type="caution">
    <text evidence="6">The sequence shown here is derived from an EMBL/GenBank/DDBJ whole genome shotgun (WGS) entry which is preliminary data.</text>
</comment>
<dbReference type="GO" id="GO:0003700">
    <property type="term" value="F:DNA-binding transcription factor activity"/>
    <property type="evidence" value="ECO:0007669"/>
    <property type="project" value="InterPro"/>
</dbReference>
<dbReference type="OrthoDB" id="6988449at2"/>
<evidence type="ECO:0000256" key="4">
    <source>
        <dbReference type="ARBA" id="ARBA00023163"/>
    </source>
</evidence>
<dbReference type="RefSeq" id="WP_124927434.1">
    <property type="nucleotide sequence ID" value="NZ_BMOH01000004.1"/>
</dbReference>
<proteinExistence type="inferred from homology"/>
<dbReference type="SUPFAM" id="SSF53850">
    <property type="entry name" value="Periplasmic binding protein-like II"/>
    <property type="match status" value="1"/>
</dbReference>
<name>A0A3P1SLK2_9GAMM</name>
<dbReference type="Pfam" id="PF00126">
    <property type="entry name" value="HTH_1"/>
    <property type="match status" value="1"/>
</dbReference>
<dbReference type="InterPro" id="IPR036390">
    <property type="entry name" value="WH_DNA-bd_sf"/>
</dbReference>
<keyword evidence="7" id="KW-1185">Reference proteome</keyword>
<dbReference type="InterPro" id="IPR005119">
    <property type="entry name" value="LysR_subst-bd"/>
</dbReference>
<dbReference type="PROSITE" id="PS50931">
    <property type="entry name" value="HTH_LYSR"/>
    <property type="match status" value="1"/>
</dbReference>
<comment type="similarity">
    <text evidence="1">Belongs to the LysR transcriptional regulatory family.</text>
</comment>
<evidence type="ECO:0000259" key="5">
    <source>
        <dbReference type="PROSITE" id="PS50931"/>
    </source>
</evidence>
<dbReference type="AlphaFoldDB" id="A0A3P1SLK2"/>
<accession>A0A3P1SLK2</accession>
<keyword evidence="4" id="KW-0804">Transcription</keyword>
<keyword evidence="3" id="KW-0238">DNA-binding</keyword>
<reference evidence="6 7" key="1">
    <citation type="submission" date="2018-11" db="EMBL/GenBank/DDBJ databases">
        <title>The draft genome sequence of Amphritea balenae JAMM 1525T.</title>
        <authorList>
            <person name="Fang Z."/>
            <person name="Zhang Y."/>
            <person name="Han X."/>
        </authorList>
    </citation>
    <scope>NUCLEOTIDE SEQUENCE [LARGE SCALE GENOMIC DNA]</scope>
    <source>
        <strain evidence="6 7">JAMM 1525</strain>
    </source>
</reference>
<evidence type="ECO:0000256" key="2">
    <source>
        <dbReference type="ARBA" id="ARBA00023015"/>
    </source>
</evidence>
<dbReference type="InterPro" id="IPR036388">
    <property type="entry name" value="WH-like_DNA-bd_sf"/>
</dbReference>
<dbReference type="PANTHER" id="PTHR30126">
    <property type="entry name" value="HTH-TYPE TRANSCRIPTIONAL REGULATOR"/>
    <property type="match status" value="1"/>
</dbReference>
<evidence type="ECO:0000256" key="3">
    <source>
        <dbReference type="ARBA" id="ARBA00023125"/>
    </source>
</evidence>
<evidence type="ECO:0000256" key="1">
    <source>
        <dbReference type="ARBA" id="ARBA00009437"/>
    </source>
</evidence>